<feature type="region of interest" description="Disordered" evidence="1">
    <location>
        <begin position="75"/>
        <end position="106"/>
    </location>
</feature>
<gene>
    <name evidence="2" type="ORF">ITP53_00880</name>
</gene>
<comment type="caution">
    <text evidence="2">The sequence shown here is derived from an EMBL/GenBank/DDBJ whole genome shotgun (WGS) entry which is preliminary data.</text>
</comment>
<dbReference type="RefSeq" id="WP_195893314.1">
    <property type="nucleotide sequence ID" value="NZ_JADOGI010000002.1"/>
</dbReference>
<dbReference type="AlphaFoldDB" id="A0A931A599"/>
<accession>A0A931A599</accession>
<proteinExistence type="predicted"/>
<keyword evidence="3" id="KW-1185">Reference proteome</keyword>
<name>A0A931A599_9ACTN</name>
<organism evidence="2 3">
    <name type="scientific">Nonomuraea cypriaca</name>
    <dbReference type="NCBI Taxonomy" id="1187855"/>
    <lineage>
        <taxon>Bacteria</taxon>
        <taxon>Bacillati</taxon>
        <taxon>Actinomycetota</taxon>
        <taxon>Actinomycetes</taxon>
        <taxon>Streptosporangiales</taxon>
        <taxon>Streptosporangiaceae</taxon>
        <taxon>Nonomuraea</taxon>
    </lineage>
</organism>
<reference evidence="2" key="1">
    <citation type="submission" date="2020-11" db="EMBL/GenBank/DDBJ databases">
        <title>Whole-genome analyses of Nonomuraea sp. K274.</title>
        <authorList>
            <person name="Veyisoglu A."/>
        </authorList>
    </citation>
    <scope>NUCLEOTIDE SEQUENCE</scope>
    <source>
        <strain evidence="2">K274</strain>
    </source>
</reference>
<evidence type="ECO:0000313" key="3">
    <source>
        <dbReference type="Proteomes" id="UP000605361"/>
    </source>
</evidence>
<dbReference type="Proteomes" id="UP000605361">
    <property type="component" value="Unassembled WGS sequence"/>
</dbReference>
<protein>
    <submittedName>
        <fullName evidence="2">Uncharacterized protein</fullName>
    </submittedName>
</protein>
<evidence type="ECO:0000313" key="2">
    <source>
        <dbReference type="EMBL" id="MBF8184323.1"/>
    </source>
</evidence>
<dbReference type="EMBL" id="JADOGI010000002">
    <property type="protein sequence ID" value="MBF8184323.1"/>
    <property type="molecule type" value="Genomic_DNA"/>
</dbReference>
<evidence type="ECO:0000256" key="1">
    <source>
        <dbReference type="SAM" id="MobiDB-lite"/>
    </source>
</evidence>
<sequence length="121" mass="13378">MDGRGNVYVNGADFDFTAFLDKLDDYADDVPWRERAGFVPGYIALITPDGVVREVAGGIEFPNDIPPRRIFQQSCRRHGSPTGRAREIASVRRSRHQRSQPGMGDSRAHGVIIVVGGGRLR</sequence>